<comment type="caution">
    <text evidence="1">The sequence shown here is derived from an EMBL/GenBank/DDBJ whole genome shotgun (WGS) entry which is preliminary data.</text>
</comment>
<accession>A0A8T0J5W3</accession>
<dbReference type="SUPFAM" id="SSF54427">
    <property type="entry name" value="NTF2-like"/>
    <property type="match status" value="1"/>
</dbReference>
<dbReference type="InterPro" id="IPR009798">
    <property type="entry name" value="Wun1-like"/>
</dbReference>
<reference evidence="1" key="1">
    <citation type="submission" date="2020-06" db="EMBL/GenBank/DDBJ databases">
        <title>WGS assembly of Ceratodon purpureus strain R40.</title>
        <authorList>
            <person name="Carey S.B."/>
            <person name="Jenkins J."/>
            <person name="Shu S."/>
            <person name="Lovell J.T."/>
            <person name="Sreedasyam A."/>
            <person name="Maumus F."/>
            <person name="Tiley G.P."/>
            <person name="Fernandez-Pozo N."/>
            <person name="Barry K."/>
            <person name="Chen C."/>
            <person name="Wang M."/>
            <person name="Lipzen A."/>
            <person name="Daum C."/>
            <person name="Saski C.A."/>
            <person name="Payton A.C."/>
            <person name="Mcbreen J.C."/>
            <person name="Conrad R.E."/>
            <person name="Kollar L.M."/>
            <person name="Olsson S."/>
            <person name="Huttunen S."/>
            <person name="Landis J.B."/>
            <person name="Wickett N.J."/>
            <person name="Johnson M.G."/>
            <person name="Rensing S.A."/>
            <person name="Grimwood J."/>
            <person name="Schmutz J."/>
            <person name="Mcdaniel S.F."/>
        </authorList>
    </citation>
    <scope>NUCLEOTIDE SEQUENCE</scope>
    <source>
        <strain evidence="1">R40</strain>
    </source>
</reference>
<name>A0A8T0J5W3_CERPU</name>
<dbReference type="InterPro" id="IPR032710">
    <property type="entry name" value="NTF2-like_dom_sf"/>
</dbReference>
<dbReference type="Proteomes" id="UP000822688">
    <property type="component" value="Chromosome 1"/>
</dbReference>
<dbReference type="Pfam" id="PF07107">
    <property type="entry name" value="WI12"/>
    <property type="match status" value="1"/>
</dbReference>
<keyword evidence="2" id="KW-1185">Reference proteome</keyword>
<gene>
    <name evidence="1" type="ORF">KC19_1G165000</name>
</gene>
<evidence type="ECO:0000313" key="1">
    <source>
        <dbReference type="EMBL" id="KAG0591304.1"/>
    </source>
</evidence>
<organism evidence="1 2">
    <name type="scientific">Ceratodon purpureus</name>
    <name type="common">Fire moss</name>
    <name type="synonym">Dicranum purpureum</name>
    <dbReference type="NCBI Taxonomy" id="3225"/>
    <lineage>
        <taxon>Eukaryota</taxon>
        <taxon>Viridiplantae</taxon>
        <taxon>Streptophyta</taxon>
        <taxon>Embryophyta</taxon>
        <taxon>Bryophyta</taxon>
        <taxon>Bryophytina</taxon>
        <taxon>Bryopsida</taxon>
        <taxon>Dicranidae</taxon>
        <taxon>Pseudoditrichales</taxon>
        <taxon>Ditrichaceae</taxon>
        <taxon>Ceratodon</taxon>
    </lineage>
</organism>
<dbReference type="Gene3D" id="3.10.450.50">
    <property type="match status" value="1"/>
</dbReference>
<sequence length="192" mass="21064">MSQENSCNSSQGSNSLEVFPTSALETDDHERKSVPSTCTLLVDVPKNNECILRCFYNALAMGNTGLLSHLLAEDLDLWFHGPRCHQHMSKLLTGVTSHRSVALTPSSILATRNFVIAEGVCGEVASWVHIWTVEEGKLIQLREFWNTAVWVSFIACVASDSGTLLEPPSPIFWTSKLWHAVGGTKPGLLVTI</sequence>
<dbReference type="PANTHER" id="PTHR33703">
    <property type="entry name" value="OS07G0691300 PROTEIN"/>
    <property type="match status" value="1"/>
</dbReference>
<proteinExistence type="predicted"/>
<dbReference type="AlphaFoldDB" id="A0A8T0J5W3"/>
<protein>
    <submittedName>
        <fullName evidence="1">Uncharacterized protein</fullName>
    </submittedName>
</protein>
<evidence type="ECO:0000313" key="2">
    <source>
        <dbReference type="Proteomes" id="UP000822688"/>
    </source>
</evidence>
<dbReference type="PANTHER" id="PTHR33703:SF1">
    <property type="entry name" value="WOUND-INDUCED PROTEIN 1"/>
    <property type="match status" value="1"/>
</dbReference>
<dbReference type="EMBL" id="CM026421">
    <property type="protein sequence ID" value="KAG0591304.1"/>
    <property type="molecule type" value="Genomic_DNA"/>
</dbReference>